<name>A0A6C2U9J7_PONDE</name>
<evidence type="ECO:0000313" key="3">
    <source>
        <dbReference type="Proteomes" id="UP000366872"/>
    </source>
</evidence>
<dbReference type="RefSeq" id="WP_136082293.1">
    <property type="nucleotide sequence ID" value="NZ_CAAHFG010000004.1"/>
</dbReference>
<proteinExistence type="predicted"/>
<keyword evidence="1" id="KW-0812">Transmembrane</keyword>
<organism evidence="2 3">
    <name type="scientific">Pontiella desulfatans</name>
    <dbReference type="NCBI Taxonomy" id="2750659"/>
    <lineage>
        <taxon>Bacteria</taxon>
        <taxon>Pseudomonadati</taxon>
        <taxon>Kiritimatiellota</taxon>
        <taxon>Kiritimatiellia</taxon>
        <taxon>Kiritimatiellales</taxon>
        <taxon>Pontiellaceae</taxon>
        <taxon>Pontiella</taxon>
    </lineage>
</organism>
<keyword evidence="3" id="KW-1185">Reference proteome</keyword>
<dbReference type="EMBL" id="CAAHFG010000004">
    <property type="protein sequence ID" value="VGO16768.1"/>
    <property type="molecule type" value="Genomic_DNA"/>
</dbReference>
<sequence length="629" mass="69571">MKKTTAGFKVGIVTSLLHLGFAVYLCNIFSQSNSSTAGLVFIPLLILDAPIIFLLQFAGGLPPLVQFGVLGSLFWFLVPWLTGRLIERKRPDWPGAAKCFSILGVMVLFPVVSFVGIIPLQSTLSDRARRPVELKKNLGDATSDNLTQRVVFSDKTLHQGITSIDHGLWRSNSGPETLVCFNWGMVLLDDQYEELRRVEFTNHYVSVRPVGIADAGDCRVLARRHFKSATLLDSNGDEIWNHAERAEGESAIDGALSGDIDGDGVAEFAVNRRYREGIKLLDKNGKTLWKHPVSSLGHIEMADVRGNGKEEFFFKDGSSFTTLDANGTVVDRLKISKAPEEFALVQWPGIRNRLNILLPGENNIRIADMRGRILMELDAPGCRTYGEVDAVAVRFRKDEPAHLAVRKNLSPDLAVLYVYDANGTLVFQKSETTRKGITHPTLTAISAGDSSEERLLVGHWNRLKGAQLVEYSLNPDAEVKPLEQTTEAGIAPMVYAEENTSRLELLPRDAVIEGRIKLEDKPTGPCLGYWDSPDDFIWFDVSGLGEGTYKVIVNYAAPSQNGGVLSIQLNERMFEQHFKPTGGWNTRADQGIGVIEHKGGALAITLSIKEPNLENYAVMNFFSMTLVRQ</sequence>
<gene>
    <name evidence="2" type="ORF">PDESU_05360</name>
</gene>
<keyword evidence="1" id="KW-0472">Membrane</keyword>
<protein>
    <recommendedName>
        <fullName evidence="4">CBM6 domain-containing protein</fullName>
    </recommendedName>
</protein>
<evidence type="ECO:0008006" key="4">
    <source>
        <dbReference type="Google" id="ProtNLM"/>
    </source>
</evidence>
<evidence type="ECO:0000313" key="2">
    <source>
        <dbReference type="EMBL" id="VGO16768.1"/>
    </source>
</evidence>
<feature type="transmembrane region" description="Helical" evidence="1">
    <location>
        <begin position="38"/>
        <end position="58"/>
    </location>
</feature>
<dbReference type="AlphaFoldDB" id="A0A6C2U9J7"/>
<evidence type="ECO:0000256" key="1">
    <source>
        <dbReference type="SAM" id="Phobius"/>
    </source>
</evidence>
<dbReference type="Gene3D" id="2.60.120.260">
    <property type="entry name" value="Galactose-binding domain-like"/>
    <property type="match status" value="1"/>
</dbReference>
<feature type="transmembrane region" description="Helical" evidence="1">
    <location>
        <begin position="6"/>
        <end position="26"/>
    </location>
</feature>
<accession>A0A6C2U9J7</accession>
<keyword evidence="1" id="KW-1133">Transmembrane helix</keyword>
<dbReference type="SUPFAM" id="SSF49785">
    <property type="entry name" value="Galactose-binding domain-like"/>
    <property type="match status" value="1"/>
</dbReference>
<feature type="transmembrane region" description="Helical" evidence="1">
    <location>
        <begin position="95"/>
        <end position="120"/>
    </location>
</feature>
<dbReference type="Proteomes" id="UP000366872">
    <property type="component" value="Unassembled WGS sequence"/>
</dbReference>
<dbReference type="InterPro" id="IPR008979">
    <property type="entry name" value="Galactose-bd-like_sf"/>
</dbReference>
<dbReference type="InterPro" id="IPR028994">
    <property type="entry name" value="Integrin_alpha_N"/>
</dbReference>
<feature type="transmembrane region" description="Helical" evidence="1">
    <location>
        <begin position="64"/>
        <end position="83"/>
    </location>
</feature>
<reference evidence="2 3" key="1">
    <citation type="submission" date="2019-04" db="EMBL/GenBank/DDBJ databases">
        <authorList>
            <person name="Van Vliet M D."/>
        </authorList>
    </citation>
    <scope>NUCLEOTIDE SEQUENCE [LARGE SCALE GENOMIC DNA]</scope>
    <source>
        <strain evidence="2 3">F1</strain>
    </source>
</reference>
<dbReference type="SUPFAM" id="SSF69318">
    <property type="entry name" value="Integrin alpha N-terminal domain"/>
    <property type="match status" value="1"/>
</dbReference>